<dbReference type="GO" id="GO:0005524">
    <property type="term" value="F:ATP binding"/>
    <property type="evidence" value="ECO:0007669"/>
    <property type="project" value="UniProtKB-KW"/>
</dbReference>
<dbReference type="OrthoDB" id="9805029at2"/>
<keyword evidence="7" id="KW-0067">ATP-binding</keyword>
<keyword evidence="12" id="KW-1185">Reference proteome</keyword>
<dbReference type="PROSITE" id="PS00211">
    <property type="entry name" value="ABC_TRANSPORTER_1"/>
    <property type="match status" value="1"/>
</dbReference>
<dbReference type="SMART" id="SM00382">
    <property type="entry name" value="AAA"/>
    <property type="match status" value="2"/>
</dbReference>
<evidence type="ECO:0000259" key="10">
    <source>
        <dbReference type="PROSITE" id="PS50893"/>
    </source>
</evidence>
<sequence>MLSLKNVTKRFPGVLALDNVSIEVRPNEIVGLIGENGAGKSTLMKLLTGAYRQDTGEIELGGKPLVIRSPRDATSKGIAMVYQEQSILPNLTVAENLFLGREEEFVTFGRVNWTKLKRAAKKELATVHLDVDPLTLCEDMSFGQRQMVELARALSLAGRTGGTPIILLDEPTSVLEAGEIEILFGLVRELKSRASFVFVSHRLDELLSLSDRVYVMKDGKVVSEMASSTASVAKLHELMVGRSLHSEYYRENLQKPCRAEVALSVRNATLGHVLNDVSFDVRCGEVFGVAGVVGSGREELCRVIAGLESLDRGEVMVGNTRLKPQANHAVSLGIGYVPRERKVEGLVTQMSVAQNLTLPRLGAVSRAGVVRKSSERAFANEWIQRLHIKTPGPDASCRNLSGGNQQKVVLAKWRFAGSRILVLDHPTRGLDVGAKEEVYQLIRELTAEGVAVVLTGDTLEEILGLSHRVMVMRDGRAEKILPCEVGHKPSQVEIVEHMV</sequence>
<dbReference type="PANTHER" id="PTHR43790">
    <property type="entry name" value="CARBOHYDRATE TRANSPORT ATP-BINDING PROTEIN MG119-RELATED"/>
    <property type="match status" value="1"/>
</dbReference>
<keyword evidence="6" id="KW-0547">Nucleotide-binding</keyword>
<evidence type="ECO:0000313" key="12">
    <source>
        <dbReference type="Proteomes" id="UP000054596"/>
    </source>
</evidence>
<evidence type="ECO:0000256" key="7">
    <source>
        <dbReference type="ARBA" id="ARBA00022840"/>
    </source>
</evidence>
<keyword evidence="8" id="KW-1278">Translocase</keyword>
<dbReference type="CDD" id="cd03216">
    <property type="entry name" value="ABC_Carb_Monos_I"/>
    <property type="match status" value="1"/>
</dbReference>
<dbReference type="Proteomes" id="UP000054596">
    <property type="component" value="Unassembled WGS sequence"/>
</dbReference>
<keyword evidence="9" id="KW-0472">Membrane</keyword>
<evidence type="ECO:0000256" key="9">
    <source>
        <dbReference type="ARBA" id="ARBA00023136"/>
    </source>
</evidence>
<dbReference type="InterPro" id="IPR003439">
    <property type="entry name" value="ABC_transporter-like_ATP-bd"/>
</dbReference>
<dbReference type="SUPFAM" id="SSF52540">
    <property type="entry name" value="P-loop containing nucleoside triphosphate hydrolases"/>
    <property type="match status" value="2"/>
</dbReference>
<dbReference type="RefSeq" id="WP_086966432.1">
    <property type="nucleotide sequence ID" value="NZ_FCOJ02000007.1"/>
</dbReference>
<dbReference type="STRING" id="1777143.AWB82_01420"/>
<organism evidence="11 12">
    <name type="scientific">Caballeronia glebae</name>
    <dbReference type="NCBI Taxonomy" id="1777143"/>
    <lineage>
        <taxon>Bacteria</taxon>
        <taxon>Pseudomonadati</taxon>
        <taxon>Pseudomonadota</taxon>
        <taxon>Betaproteobacteria</taxon>
        <taxon>Burkholderiales</taxon>
        <taxon>Burkholderiaceae</taxon>
        <taxon>Caballeronia</taxon>
    </lineage>
</organism>
<feature type="domain" description="ABC transporter" evidence="10">
    <location>
        <begin position="248"/>
        <end position="499"/>
    </location>
</feature>
<evidence type="ECO:0000256" key="1">
    <source>
        <dbReference type="ARBA" id="ARBA00022448"/>
    </source>
</evidence>
<dbReference type="InterPro" id="IPR017871">
    <property type="entry name" value="ABC_transporter-like_CS"/>
</dbReference>
<dbReference type="InterPro" id="IPR003593">
    <property type="entry name" value="AAA+_ATPase"/>
</dbReference>
<evidence type="ECO:0000256" key="2">
    <source>
        <dbReference type="ARBA" id="ARBA00022475"/>
    </source>
</evidence>
<comment type="caution">
    <text evidence="11">The sequence shown here is derived from an EMBL/GenBank/DDBJ whole genome shotgun (WGS) entry which is preliminary data.</text>
</comment>
<proteinExistence type="predicted"/>
<dbReference type="InterPro" id="IPR050107">
    <property type="entry name" value="ABC_carbohydrate_import_ATPase"/>
</dbReference>
<reference evidence="11" key="1">
    <citation type="submission" date="2016-01" db="EMBL/GenBank/DDBJ databases">
        <authorList>
            <person name="Peeters C."/>
        </authorList>
    </citation>
    <scope>NUCLEOTIDE SEQUENCE [LARGE SCALE GENOMIC DNA]</scope>
    <source>
        <strain evidence="11">LMG 29325</strain>
    </source>
</reference>
<evidence type="ECO:0000256" key="6">
    <source>
        <dbReference type="ARBA" id="ARBA00022741"/>
    </source>
</evidence>
<dbReference type="Gene3D" id="3.40.50.300">
    <property type="entry name" value="P-loop containing nucleotide triphosphate hydrolases"/>
    <property type="match status" value="2"/>
</dbReference>
<evidence type="ECO:0000256" key="3">
    <source>
        <dbReference type="ARBA" id="ARBA00022519"/>
    </source>
</evidence>
<dbReference type="InterPro" id="IPR027417">
    <property type="entry name" value="P-loop_NTPase"/>
</dbReference>
<dbReference type="CDD" id="cd03215">
    <property type="entry name" value="ABC_Carb_Monos_II"/>
    <property type="match status" value="1"/>
</dbReference>
<dbReference type="Pfam" id="PF00005">
    <property type="entry name" value="ABC_tran"/>
    <property type="match status" value="2"/>
</dbReference>
<evidence type="ECO:0000256" key="5">
    <source>
        <dbReference type="ARBA" id="ARBA00022737"/>
    </source>
</evidence>
<dbReference type="AlphaFoldDB" id="A0A157ZYD3"/>
<gene>
    <name evidence="11" type="ORF">AWB82_01420</name>
</gene>
<evidence type="ECO:0000256" key="8">
    <source>
        <dbReference type="ARBA" id="ARBA00022967"/>
    </source>
</evidence>
<dbReference type="PROSITE" id="PS50893">
    <property type="entry name" value="ABC_TRANSPORTER_2"/>
    <property type="match status" value="2"/>
</dbReference>
<dbReference type="PANTHER" id="PTHR43790:SF3">
    <property type="entry name" value="D-ALLOSE IMPORT ATP-BINDING PROTEIN ALSA-RELATED"/>
    <property type="match status" value="1"/>
</dbReference>
<name>A0A157ZYD3_9BURK</name>
<feature type="domain" description="ABC transporter" evidence="10">
    <location>
        <begin position="2"/>
        <end position="243"/>
    </location>
</feature>
<dbReference type="GO" id="GO:0016887">
    <property type="term" value="F:ATP hydrolysis activity"/>
    <property type="evidence" value="ECO:0007669"/>
    <property type="project" value="InterPro"/>
</dbReference>
<keyword evidence="1" id="KW-0813">Transport</keyword>
<dbReference type="EMBL" id="FCOJ02000007">
    <property type="protein sequence ID" value="SAK50456.1"/>
    <property type="molecule type" value="Genomic_DNA"/>
</dbReference>
<evidence type="ECO:0000256" key="4">
    <source>
        <dbReference type="ARBA" id="ARBA00022597"/>
    </source>
</evidence>
<keyword evidence="5" id="KW-0677">Repeat</keyword>
<protein>
    <submittedName>
        <fullName evidence="11">ABC transporter-like protein</fullName>
    </submittedName>
</protein>
<keyword evidence="2" id="KW-1003">Cell membrane</keyword>
<keyword evidence="3" id="KW-0997">Cell inner membrane</keyword>
<accession>A0A157ZYD3</accession>
<keyword evidence="4" id="KW-0762">Sugar transport</keyword>
<evidence type="ECO:0000313" key="11">
    <source>
        <dbReference type="EMBL" id="SAK50456.1"/>
    </source>
</evidence>